<dbReference type="SUPFAM" id="SSF47473">
    <property type="entry name" value="EF-hand"/>
    <property type="match status" value="1"/>
</dbReference>
<sequence length="135" mass="15141">MPIKTMLRHLAVMVADHIFDGPKICLTFRSTRHCTRVLEASLADVATAIDRVGTSRKKKFDDIKQGSAMRLISLYGKAEGHTKASCCLNLAEDSDLPLAFTYAQIIFKVYDLNCNGKVTFNEMLDVLRDLLDLIF</sequence>
<comment type="caution">
    <text evidence="3">The sequence shown here is derived from an EMBL/GenBank/DDBJ whole genome shotgun (WGS) entry which is preliminary data.</text>
</comment>
<dbReference type="PROSITE" id="PS00018">
    <property type="entry name" value="EF_HAND_1"/>
    <property type="match status" value="1"/>
</dbReference>
<accession>A0A835HHP4</accession>
<dbReference type="InterPro" id="IPR011992">
    <property type="entry name" value="EF-hand-dom_pair"/>
</dbReference>
<dbReference type="EMBL" id="JADFTS010000007">
    <property type="protein sequence ID" value="KAF9599445.1"/>
    <property type="molecule type" value="Genomic_DNA"/>
</dbReference>
<proteinExistence type="predicted"/>
<dbReference type="InterPro" id="IPR018247">
    <property type="entry name" value="EF_Hand_1_Ca_BS"/>
</dbReference>
<dbReference type="PROSITE" id="PS50222">
    <property type="entry name" value="EF_HAND_2"/>
    <property type="match status" value="1"/>
</dbReference>
<gene>
    <name evidence="3" type="ORF">IFM89_037336</name>
</gene>
<organism evidence="3 4">
    <name type="scientific">Coptis chinensis</name>
    <dbReference type="NCBI Taxonomy" id="261450"/>
    <lineage>
        <taxon>Eukaryota</taxon>
        <taxon>Viridiplantae</taxon>
        <taxon>Streptophyta</taxon>
        <taxon>Embryophyta</taxon>
        <taxon>Tracheophyta</taxon>
        <taxon>Spermatophyta</taxon>
        <taxon>Magnoliopsida</taxon>
        <taxon>Ranunculales</taxon>
        <taxon>Ranunculaceae</taxon>
        <taxon>Coptidoideae</taxon>
        <taxon>Coptis</taxon>
    </lineage>
</organism>
<dbReference type="InterPro" id="IPR002048">
    <property type="entry name" value="EF_hand_dom"/>
</dbReference>
<evidence type="ECO:0000259" key="2">
    <source>
        <dbReference type="PROSITE" id="PS50222"/>
    </source>
</evidence>
<protein>
    <recommendedName>
        <fullName evidence="2">EF-hand domain-containing protein</fullName>
    </recommendedName>
</protein>
<evidence type="ECO:0000256" key="1">
    <source>
        <dbReference type="ARBA" id="ARBA00022837"/>
    </source>
</evidence>
<keyword evidence="1" id="KW-0106">Calcium</keyword>
<dbReference type="OrthoDB" id="191686at2759"/>
<keyword evidence="4" id="KW-1185">Reference proteome</keyword>
<evidence type="ECO:0000313" key="4">
    <source>
        <dbReference type="Proteomes" id="UP000631114"/>
    </source>
</evidence>
<evidence type="ECO:0000313" key="3">
    <source>
        <dbReference type="EMBL" id="KAF9599445.1"/>
    </source>
</evidence>
<dbReference type="GO" id="GO:0005509">
    <property type="term" value="F:calcium ion binding"/>
    <property type="evidence" value="ECO:0007669"/>
    <property type="project" value="InterPro"/>
</dbReference>
<dbReference type="AlphaFoldDB" id="A0A835HHP4"/>
<feature type="domain" description="EF-hand" evidence="2">
    <location>
        <begin position="98"/>
        <end position="133"/>
    </location>
</feature>
<dbReference type="Proteomes" id="UP000631114">
    <property type="component" value="Unassembled WGS sequence"/>
</dbReference>
<reference evidence="3 4" key="1">
    <citation type="submission" date="2020-10" db="EMBL/GenBank/DDBJ databases">
        <title>The Coptis chinensis genome and diversification of protoberbering-type alkaloids.</title>
        <authorList>
            <person name="Wang B."/>
            <person name="Shu S."/>
            <person name="Song C."/>
            <person name="Liu Y."/>
        </authorList>
    </citation>
    <scope>NUCLEOTIDE SEQUENCE [LARGE SCALE GENOMIC DNA]</scope>
    <source>
        <strain evidence="3">HL-2020</strain>
        <tissue evidence="3">Leaf</tissue>
    </source>
</reference>
<name>A0A835HHP4_9MAGN</name>